<gene>
    <name evidence="1" type="ORF">LA5096_03437</name>
</gene>
<sequence>MECLDPVLGAGDLAAERLEQANINPQTGLATDYLNHFNEVMMLLEMLPDMPDCAEDVLDWEPLGYEGHFENSTFKDKQLAIMAYSAAPAFLREHLETHIADIDELVGQIQDQLRNSSDAASVAEDIAYRATHEIKPLIALAGAVIHGHLEPEATQHEGDGAQAEIDALFA</sequence>
<proteinExistence type="predicted"/>
<evidence type="ECO:0000313" key="1">
    <source>
        <dbReference type="EMBL" id="CTQ72890.1"/>
    </source>
</evidence>
<dbReference type="EMBL" id="CXWC01000011">
    <property type="protein sequence ID" value="CTQ72890.1"/>
    <property type="molecule type" value="Genomic_DNA"/>
</dbReference>
<organism evidence="1 2">
    <name type="scientific">Roseibium album</name>
    <dbReference type="NCBI Taxonomy" id="311410"/>
    <lineage>
        <taxon>Bacteria</taxon>
        <taxon>Pseudomonadati</taxon>
        <taxon>Pseudomonadota</taxon>
        <taxon>Alphaproteobacteria</taxon>
        <taxon>Hyphomicrobiales</taxon>
        <taxon>Stappiaceae</taxon>
        <taxon>Roseibium</taxon>
    </lineage>
</organism>
<accession>A0A0M6ZRB6</accession>
<dbReference type="STRING" id="311410.LA5095_00296"/>
<dbReference type="GeneID" id="97670782"/>
<protein>
    <submittedName>
        <fullName evidence="1">Uncharacterized protein</fullName>
    </submittedName>
</protein>
<dbReference type="Proteomes" id="UP000049983">
    <property type="component" value="Unassembled WGS sequence"/>
</dbReference>
<name>A0A0M6ZRB6_9HYPH</name>
<evidence type="ECO:0000313" key="2">
    <source>
        <dbReference type="Proteomes" id="UP000049983"/>
    </source>
</evidence>
<dbReference type="OrthoDB" id="7172864at2"/>
<dbReference type="RefSeq" id="WP_055111303.1">
    <property type="nucleotide sequence ID" value="NZ_CANKXR010000001.1"/>
</dbReference>
<reference evidence="2" key="1">
    <citation type="submission" date="2015-07" db="EMBL/GenBank/DDBJ databases">
        <authorList>
            <person name="Rodrigo-Torres Lidia"/>
            <person name="Arahal R.David."/>
        </authorList>
    </citation>
    <scope>NUCLEOTIDE SEQUENCE [LARGE SCALE GENOMIC DNA]</scope>
    <source>
        <strain evidence="2">CECT 5096</strain>
    </source>
</reference>
<keyword evidence="2" id="KW-1185">Reference proteome</keyword>
<dbReference type="AlphaFoldDB" id="A0A0M6ZRB6"/>